<evidence type="ECO:0000313" key="2">
    <source>
        <dbReference type="EMBL" id="OUP61980.1"/>
    </source>
</evidence>
<comment type="caution">
    <text evidence="2">The sequence shown here is derived from an EMBL/GenBank/DDBJ whole genome shotgun (WGS) entry which is preliminary data.</text>
</comment>
<keyword evidence="2" id="KW-0762">Sugar transport</keyword>
<feature type="transmembrane region" description="Helical" evidence="1">
    <location>
        <begin position="191"/>
        <end position="215"/>
    </location>
</feature>
<dbReference type="PANTHER" id="PTHR32502:SF27">
    <property type="entry name" value="PTS SYSTEM, MANNOSE-SPECIFIC IID COMPONENT"/>
    <property type="match status" value="1"/>
</dbReference>
<dbReference type="GO" id="GO:0009401">
    <property type="term" value="P:phosphoenolpyruvate-dependent sugar phosphotransferase system"/>
    <property type="evidence" value="ECO:0007669"/>
    <property type="project" value="InterPro"/>
</dbReference>
<evidence type="ECO:0000313" key="3">
    <source>
        <dbReference type="Proteomes" id="UP000195447"/>
    </source>
</evidence>
<evidence type="ECO:0000256" key="1">
    <source>
        <dbReference type="SAM" id="Phobius"/>
    </source>
</evidence>
<feature type="transmembrane region" description="Helical" evidence="1">
    <location>
        <begin position="129"/>
        <end position="159"/>
    </location>
</feature>
<dbReference type="RefSeq" id="WP_087158030.1">
    <property type="nucleotide sequence ID" value="NZ_NFKM01000001.1"/>
</dbReference>
<dbReference type="AlphaFoldDB" id="A0A1Y4M1B8"/>
<feature type="transmembrane region" description="Helical" evidence="1">
    <location>
        <begin position="76"/>
        <end position="94"/>
    </location>
</feature>
<dbReference type="Proteomes" id="UP000195447">
    <property type="component" value="Unassembled WGS sequence"/>
</dbReference>
<reference evidence="3" key="1">
    <citation type="submission" date="2017-04" db="EMBL/GenBank/DDBJ databases">
        <title>Function of individual gut microbiota members based on whole genome sequencing of pure cultures obtained from chicken caecum.</title>
        <authorList>
            <person name="Medvecky M."/>
            <person name="Cejkova D."/>
            <person name="Polansky O."/>
            <person name="Karasova D."/>
            <person name="Kubasova T."/>
            <person name="Cizek A."/>
            <person name="Rychlik I."/>
        </authorList>
    </citation>
    <scope>NUCLEOTIDE SEQUENCE [LARGE SCALE GENOMIC DNA]</scope>
    <source>
        <strain evidence="3">An178</strain>
    </source>
</reference>
<dbReference type="GO" id="GO:0005886">
    <property type="term" value="C:plasma membrane"/>
    <property type="evidence" value="ECO:0007669"/>
    <property type="project" value="TreeGrafter"/>
</dbReference>
<accession>A0A1Y4M1B8</accession>
<sequence length="280" mass="31162">MTTTQNNQTASSNEFQMTNKIYREMFIHHLTFQWSWNYERQQAAGCLYTMSPVLKRLYKDASVEVREKTIKRYLEFFNTHATLAPLLFGLLAALEVSTPENEKDNLTSIKTGLMGPIAGLGDGLFWFTIWPICASIGASMAVTGNVFGAIFTFVVFNIINQGVKWFGFRIGYTKGMDIINSGKSDVIIQRISGAATVLGLFVAGCLVSTTVSLTIPLEFTSGEGSIVIQDLIDQIMPKLLSVLLTAFCYWRLKKTNGKETVRLIFGIMIVAIVLTYFGIL</sequence>
<keyword evidence="3" id="KW-1185">Reference proteome</keyword>
<keyword evidence="2" id="KW-0813">Transport</keyword>
<name>A0A1Y4M1B8_9FIRM</name>
<gene>
    <name evidence="2" type="ORF">B5F14_00925</name>
</gene>
<proteinExistence type="predicted"/>
<dbReference type="PANTHER" id="PTHR32502">
    <property type="entry name" value="N-ACETYLGALACTOSAMINE PERMEASE II COMPONENT-RELATED"/>
    <property type="match status" value="1"/>
</dbReference>
<organism evidence="2 3">
    <name type="scientific">Faecalitalea cylindroides</name>
    <dbReference type="NCBI Taxonomy" id="39483"/>
    <lineage>
        <taxon>Bacteria</taxon>
        <taxon>Bacillati</taxon>
        <taxon>Bacillota</taxon>
        <taxon>Erysipelotrichia</taxon>
        <taxon>Erysipelotrichales</taxon>
        <taxon>Erysipelotrichaceae</taxon>
        <taxon>Faecalitalea</taxon>
    </lineage>
</organism>
<protein>
    <submittedName>
        <fullName evidence="2">PTS sugar transporter subunit IID</fullName>
    </submittedName>
</protein>
<keyword evidence="1" id="KW-0472">Membrane</keyword>
<keyword evidence="1" id="KW-1133">Transmembrane helix</keyword>
<dbReference type="Pfam" id="PF03613">
    <property type="entry name" value="EIID-AGA"/>
    <property type="match status" value="1"/>
</dbReference>
<dbReference type="InterPro" id="IPR050303">
    <property type="entry name" value="GatZ_KbaZ_carbometab"/>
</dbReference>
<dbReference type="InterPro" id="IPR004704">
    <property type="entry name" value="PTS_IID_man"/>
</dbReference>
<feature type="transmembrane region" description="Helical" evidence="1">
    <location>
        <begin position="261"/>
        <end position="279"/>
    </location>
</feature>
<keyword evidence="1" id="KW-0812">Transmembrane</keyword>
<dbReference type="PROSITE" id="PS51108">
    <property type="entry name" value="PTS_EIID"/>
    <property type="match status" value="1"/>
</dbReference>
<dbReference type="EMBL" id="NFKM01000001">
    <property type="protein sequence ID" value="OUP61980.1"/>
    <property type="molecule type" value="Genomic_DNA"/>
</dbReference>